<reference evidence="1 2" key="1">
    <citation type="submission" date="2016-09" db="EMBL/GenBank/DDBJ databases">
        <title>Lactic acid bacteria from MAP meat Genome sequencing and assembly.</title>
        <authorList>
            <person name="Behr J."/>
            <person name="Hilgarth M."/>
            <person name="Vogel R.F."/>
        </authorList>
    </citation>
    <scope>NUCLEOTIDE SEQUENCE [LARGE SCALE GENOMIC DNA]</scope>
    <source>
        <strain evidence="1 2">TMW21615</strain>
    </source>
</reference>
<dbReference type="KEGG" id="lpaa:BHS01_00920"/>
<name>A0A7L4WDN8_9LACT</name>
<evidence type="ECO:0000313" key="1">
    <source>
        <dbReference type="EMBL" id="QDJ27222.1"/>
    </source>
</evidence>
<gene>
    <name evidence="1" type="ORF">BHS01_00920</name>
</gene>
<protein>
    <submittedName>
        <fullName evidence="1">Uncharacterized protein</fullName>
    </submittedName>
</protein>
<dbReference type="AlphaFoldDB" id="A0A7L4WDN8"/>
<organism evidence="1 2">
    <name type="scientific">Pseudolactococcus paracarnosus</name>
    <dbReference type="NCBI Taxonomy" id="2749962"/>
    <lineage>
        <taxon>Bacteria</taxon>
        <taxon>Bacillati</taxon>
        <taxon>Bacillota</taxon>
        <taxon>Bacilli</taxon>
        <taxon>Lactobacillales</taxon>
        <taxon>Streptococcaceae</taxon>
        <taxon>Pseudolactococcus</taxon>
    </lineage>
</organism>
<dbReference type="Proteomes" id="UP000516280">
    <property type="component" value="Chromosome"/>
</dbReference>
<accession>A0A7L4WDN8</accession>
<sequence length="137" mass="16443">MEKFVPIMNNSFPNLEENFNLVSFDWERTVLEGSQNRIIINYYHKVFYLNYYGEDVLQGRLVRLSTAAIEQGINWKHNIFLIENSNLIERIQEDSLRYLEQLDIPMYHYFIKTKYNNDIVELVLTDSPDITIEKIEE</sequence>
<dbReference type="EMBL" id="CP017195">
    <property type="protein sequence ID" value="QDJ27222.1"/>
    <property type="molecule type" value="Genomic_DNA"/>
</dbReference>
<proteinExistence type="predicted"/>
<dbReference type="RefSeq" id="WP_109833885.1">
    <property type="nucleotide sequence ID" value="NZ_CP017195.1"/>
</dbReference>
<evidence type="ECO:0000313" key="2">
    <source>
        <dbReference type="Proteomes" id="UP000516280"/>
    </source>
</evidence>